<protein>
    <submittedName>
        <fullName evidence="5">THAP domain-containing protein 4</fullName>
    </submittedName>
</protein>
<organism evidence="6">
    <name type="scientific">Harpegnathos saltator</name>
    <name type="common">Jerdon's jumping ant</name>
    <dbReference type="NCBI Taxonomy" id="610380"/>
    <lineage>
        <taxon>Eukaryota</taxon>
        <taxon>Metazoa</taxon>
        <taxon>Ecdysozoa</taxon>
        <taxon>Arthropoda</taxon>
        <taxon>Hexapoda</taxon>
        <taxon>Insecta</taxon>
        <taxon>Pterygota</taxon>
        <taxon>Neoptera</taxon>
        <taxon>Endopterygota</taxon>
        <taxon>Hymenoptera</taxon>
        <taxon>Apocrita</taxon>
        <taxon>Aculeata</taxon>
        <taxon>Formicoidea</taxon>
        <taxon>Formicidae</taxon>
        <taxon>Ponerinae</taxon>
        <taxon>Ponerini</taxon>
        <taxon>Harpegnathos</taxon>
    </lineage>
</organism>
<evidence type="ECO:0000313" key="6">
    <source>
        <dbReference type="Proteomes" id="UP000008237"/>
    </source>
</evidence>
<keyword evidence="3" id="KW-0732">Signal</keyword>
<feature type="compositionally biased region" description="Basic and acidic residues" evidence="2">
    <location>
        <begin position="1162"/>
        <end position="1176"/>
    </location>
</feature>
<feature type="chain" id="PRO_5003157555" evidence="3">
    <location>
        <begin position="24"/>
        <end position="1278"/>
    </location>
</feature>
<name>E2B346_HARSA</name>
<feature type="signal peptide" evidence="3">
    <location>
        <begin position="1"/>
        <end position="23"/>
    </location>
</feature>
<dbReference type="Pfam" id="PF08768">
    <property type="entry name" value="THAP4_heme-bd"/>
    <property type="match status" value="1"/>
</dbReference>
<dbReference type="InterPro" id="IPR014878">
    <property type="entry name" value="THAP4-like_heme-bd"/>
</dbReference>
<feature type="region of interest" description="Disordered" evidence="2">
    <location>
        <begin position="660"/>
        <end position="785"/>
    </location>
</feature>
<feature type="compositionally biased region" description="Polar residues" evidence="2">
    <location>
        <begin position="856"/>
        <end position="868"/>
    </location>
</feature>
<keyword evidence="6" id="KW-1185">Reference proteome</keyword>
<feature type="region of interest" description="Disordered" evidence="2">
    <location>
        <begin position="856"/>
        <end position="1199"/>
    </location>
</feature>
<dbReference type="InterPro" id="IPR012674">
    <property type="entry name" value="Calycin"/>
</dbReference>
<dbReference type="OMA" id="YEQYPED"/>
<gene>
    <name evidence="5" type="ORF">EAI_04041</name>
</gene>
<comment type="catalytic activity">
    <reaction evidence="1">
        <text>peroxynitrite = nitrate</text>
        <dbReference type="Rhea" id="RHEA:63116"/>
        <dbReference type="ChEBI" id="CHEBI:17632"/>
        <dbReference type="ChEBI" id="CHEBI:25941"/>
    </reaction>
    <physiologicalReaction direction="left-to-right" evidence="1">
        <dbReference type="Rhea" id="RHEA:63117"/>
    </physiologicalReaction>
</comment>
<feature type="compositionally biased region" description="Polar residues" evidence="2">
    <location>
        <begin position="1042"/>
        <end position="1064"/>
    </location>
</feature>
<dbReference type="Gene3D" id="2.40.128.20">
    <property type="match status" value="1"/>
</dbReference>
<dbReference type="EMBL" id="GL445285">
    <property type="protein sequence ID" value="EFN89895.1"/>
    <property type="molecule type" value="Genomic_DNA"/>
</dbReference>
<dbReference type="OrthoDB" id="1723809at2759"/>
<feature type="compositionally biased region" description="Basic and acidic residues" evidence="2">
    <location>
        <begin position="1006"/>
        <end position="1016"/>
    </location>
</feature>
<feature type="compositionally biased region" description="Basic and acidic residues" evidence="2">
    <location>
        <begin position="705"/>
        <end position="716"/>
    </location>
</feature>
<dbReference type="AlphaFoldDB" id="E2B346"/>
<dbReference type="PANTHER" id="PTHR15854">
    <property type="entry name" value="THAP4 PROTEIN"/>
    <property type="match status" value="1"/>
</dbReference>
<evidence type="ECO:0000259" key="4">
    <source>
        <dbReference type="Pfam" id="PF08768"/>
    </source>
</evidence>
<proteinExistence type="predicted"/>
<feature type="compositionally biased region" description="Basic and acidic residues" evidence="2">
    <location>
        <begin position="759"/>
        <end position="770"/>
    </location>
</feature>
<feature type="compositionally biased region" description="Basic and acidic residues" evidence="2">
    <location>
        <begin position="869"/>
        <end position="878"/>
    </location>
</feature>
<feature type="compositionally biased region" description="Basic and acidic residues" evidence="2">
    <location>
        <begin position="663"/>
        <end position="677"/>
    </location>
</feature>
<dbReference type="PANTHER" id="PTHR15854:SF4">
    <property type="entry name" value="PEROXYNITRITE ISOMERASE THAP4"/>
    <property type="match status" value="1"/>
</dbReference>
<feature type="compositionally biased region" description="Basic and acidic residues" evidence="2">
    <location>
        <begin position="885"/>
        <end position="908"/>
    </location>
</feature>
<evidence type="ECO:0000256" key="3">
    <source>
        <dbReference type="SAM" id="SignalP"/>
    </source>
</evidence>
<feature type="region of interest" description="Disordered" evidence="2">
    <location>
        <begin position="233"/>
        <end position="304"/>
    </location>
</feature>
<feature type="compositionally biased region" description="Basic and acidic residues" evidence="2">
    <location>
        <begin position="685"/>
        <end position="696"/>
    </location>
</feature>
<evidence type="ECO:0000256" key="1">
    <source>
        <dbReference type="ARBA" id="ARBA00036993"/>
    </source>
</evidence>
<dbReference type="CDD" id="cd07828">
    <property type="entry name" value="lipocalin_heme-bd-THAP4-like"/>
    <property type="match status" value="1"/>
</dbReference>
<dbReference type="SUPFAM" id="SSF50814">
    <property type="entry name" value="Lipocalins"/>
    <property type="match status" value="1"/>
</dbReference>
<dbReference type="InterPro" id="IPR045165">
    <property type="entry name" value="Nitrobindin"/>
</dbReference>
<feature type="compositionally biased region" description="Basic and acidic residues" evidence="2">
    <location>
        <begin position="1105"/>
        <end position="1126"/>
    </location>
</feature>
<feature type="compositionally biased region" description="Acidic residues" evidence="2">
    <location>
        <begin position="942"/>
        <end position="953"/>
    </location>
</feature>
<dbReference type="Proteomes" id="UP000008237">
    <property type="component" value="Unassembled WGS sequence"/>
</dbReference>
<feature type="domain" description="THAP4-like heme-binding" evidence="4">
    <location>
        <begin position="12"/>
        <end position="161"/>
    </location>
</feature>
<feature type="compositionally biased region" description="Basic and acidic residues" evidence="2">
    <location>
        <begin position="737"/>
        <end position="747"/>
    </location>
</feature>
<evidence type="ECO:0000256" key="2">
    <source>
        <dbReference type="SAM" id="MobiDB-lite"/>
    </source>
</evidence>
<accession>E2B346</accession>
<evidence type="ECO:0000313" key="5">
    <source>
        <dbReference type="EMBL" id="EFN89895.1"/>
    </source>
</evidence>
<sequence length="1278" mass="143928">MLMKILPLHEVLSMLSWLEGTWITEEPAAGIFPTIKPFNYHDEINITSIGQPLFNYIAQSWDPETGTPMHREIGFLQIAPGTNQVSLNLINNLGMVTIEQGNLLNKTIDLKGNNVVMTDIEKSPAVTLTRRVFKLDGDQLEQIFYMATSKTPELTEHLHAKHDVCINRLRMRYIQYLEEQRTRDERNHKLLSALDKVTNKLALISAKKDRLNVLRKQYEAYLLRVYANRRPPGSITGDSGIASQEDRGSRKTIATTRPDLAATETRDVSSPRTHRAPLQSNQSRSIPASKFHDQSPVNSTLLNNPTLLQTTPLDTPLGVDYHQPSVLRTPRVYVSPVSQSGEQLAQVPAIPTADIRQHSRTIPDYGGNAPGDLQDVENLRKFSYTHSTAPALVMPFSEPFPIDATLVNQLLRQHMGSLHAAPGQSTSAQFPAGDAAQSETVLSHPPRQFDPSTFVQPFQYGVANVLLPDQQVRTREHVPSDFRAATFAAAKPDAYPTSMIPETNIVNQVRPLPGYMDYTLRSPQKSEDEGSITRSLTSDDMDDLIKRNHLLWGNADIVKSPRRMSAVLAASNANLEENGRTTAILENELDRYISNIRKLHREHGVPSQEELDHEQNTSGDLLNVTLSEDAQELPAEDKVRKERIPEEMGRILALASDLASRTTDSRDIAYPAERDGSDVPAEIEDQVRHRTDKRSDAPTVEEERDVFADGSERHDTAAFTTGNEIREDVATPTTKLEQPHEDTRTARENWNNDDLAESSAKDDGVAREETTVSSSSGLPDDDLKNVAREKQLDLVTGEELNVDGIFDTVEELAPWDLASVQKSVYELRSDDPDKERAIEQQVEETTNDGIAEIIASETSRVIEQSNVNGEDKDSHLPRDTFPPSETKRSSENETESHEKNETDVRVEEAEVSGILSGDQHQGSETDEPAVTVRSTIEKLDEAQDEGDSEEQGDETSKVQVDDQAENARQEKYNVEPGYVEDPNQVQQYEEPSGHYGYDQNVPYESASHEEYERYGEQRYAQEGQEYVEYVDSQYEQYAGDPNDQQQYQHDPNAQYEQDPNSQQQYHHDPNVQYEQNPNQAYDYGYDQQYEPGQGYEGDPNQTYEYTEHAYDPDQRYDGAYEQEYKAEQQNPEDNVVIDENAGREEQSETEGASLQKQQELQLEQKADEDKAQRTDGVEGTAQSKKKKDVIKSLLDSDTDTTIERNVSNTEKSSPKVQKVKRTMEDVVAVNGMKEVNGGDRIYYELDGEGDADSSTTPGHNADHHHRDREYFIDCHLAM</sequence>
<dbReference type="InParanoid" id="E2B346"/>
<feature type="compositionally biased region" description="Basic and acidic residues" evidence="2">
    <location>
        <begin position="954"/>
        <end position="973"/>
    </location>
</feature>
<reference evidence="5 6" key="1">
    <citation type="journal article" date="2010" name="Science">
        <title>Genomic comparison of the ants Camponotus floridanus and Harpegnathos saltator.</title>
        <authorList>
            <person name="Bonasio R."/>
            <person name="Zhang G."/>
            <person name="Ye C."/>
            <person name="Mutti N.S."/>
            <person name="Fang X."/>
            <person name="Qin N."/>
            <person name="Donahue G."/>
            <person name="Yang P."/>
            <person name="Li Q."/>
            <person name="Li C."/>
            <person name="Zhang P."/>
            <person name="Huang Z."/>
            <person name="Berger S.L."/>
            <person name="Reinberg D."/>
            <person name="Wang J."/>
            <person name="Liebig J."/>
        </authorList>
    </citation>
    <scope>NUCLEOTIDE SEQUENCE [LARGE SCALE GENOMIC DNA]</scope>
    <source>
        <strain evidence="5 6">R22 G/1</strain>
    </source>
</reference>